<reference evidence="1 2" key="1">
    <citation type="journal article" date="2011" name="Stand. Genomic Sci.">
        <title>Complete genome sequence of the thermophilic, hydrogen-oxidizing Bacillus tusciae type strain (T2) and reclassification in the new genus, Kyrpidia gen. nov. as Kyrpidia tusciae comb. nov. and emendation of the family Alicyclobacillaceae da Costa and Rainey, 2010.</title>
        <authorList>
            <person name="Klenk H.P."/>
            <person name="Lapidus A."/>
            <person name="Chertkov O."/>
            <person name="Copeland A."/>
            <person name="Del Rio T.G."/>
            <person name="Nolan M."/>
            <person name="Lucas S."/>
            <person name="Chen F."/>
            <person name="Tice H."/>
            <person name="Cheng J.F."/>
            <person name="Han C."/>
            <person name="Bruce D."/>
            <person name="Goodwin L."/>
            <person name="Pitluck S."/>
            <person name="Pati A."/>
            <person name="Ivanova N."/>
            <person name="Mavromatis K."/>
            <person name="Daum C."/>
            <person name="Chen A."/>
            <person name="Palaniappan K."/>
            <person name="Chang Y.J."/>
            <person name="Land M."/>
            <person name="Hauser L."/>
            <person name="Jeffries C.D."/>
            <person name="Detter J.C."/>
            <person name="Rohde M."/>
            <person name="Abt B."/>
            <person name="Pukall R."/>
            <person name="Goker M."/>
            <person name="Bristow J."/>
            <person name="Markowitz V."/>
            <person name="Hugenholtz P."/>
            <person name="Eisen J.A."/>
        </authorList>
    </citation>
    <scope>NUCLEOTIDE SEQUENCE [LARGE SCALE GENOMIC DNA]</scope>
    <source>
        <strain evidence="1 2">DSM 2912</strain>
    </source>
</reference>
<keyword evidence="2" id="KW-1185">Reference proteome</keyword>
<protein>
    <submittedName>
        <fullName evidence="1">Uncharacterized protein</fullName>
    </submittedName>
</protein>
<organism evidence="1 2">
    <name type="scientific">Kyrpidia tusciae (strain DSM 2912 / NBRC 15312 / T2)</name>
    <name type="common">Bacillus tusciae</name>
    <dbReference type="NCBI Taxonomy" id="562970"/>
    <lineage>
        <taxon>Bacteria</taxon>
        <taxon>Bacillati</taxon>
        <taxon>Bacillota</taxon>
        <taxon>Bacilli</taxon>
        <taxon>Bacillales</taxon>
        <taxon>Alicyclobacillaceae</taxon>
        <taxon>Kyrpidia</taxon>
    </lineage>
</organism>
<evidence type="ECO:0000313" key="2">
    <source>
        <dbReference type="Proteomes" id="UP000002368"/>
    </source>
</evidence>
<dbReference type="AlphaFoldDB" id="D5WV53"/>
<gene>
    <name evidence="1" type="ordered locus">Btus_2888</name>
</gene>
<dbReference type="STRING" id="562970.Btus_2888"/>
<dbReference type="KEGG" id="bts:Btus_2888"/>
<sequence>MRHEQSNRHIAVLKDLFESIQSLPVPPLGNVIAFPHPEVVIKGVKPTGAYLVRMDRLRDFIDRTRSLKPYTATLQSSLARGNFLLYNFRG</sequence>
<dbReference type="Proteomes" id="UP000002368">
    <property type="component" value="Chromosome"/>
</dbReference>
<accession>D5WV53</accession>
<proteinExistence type="predicted"/>
<name>D5WV53_KYRT2</name>
<dbReference type="HOGENOM" id="CLU_2436995_0_0_9"/>
<dbReference type="EMBL" id="CP002017">
    <property type="protein sequence ID" value="ADG07525.1"/>
    <property type="molecule type" value="Genomic_DNA"/>
</dbReference>
<evidence type="ECO:0000313" key="1">
    <source>
        <dbReference type="EMBL" id="ADG07525.1"/>
    </source>
</evidence>